<keyword evidence="6" id="KW-0227">DNA damage</keyword>
<comment type="subcellular location">
    <subcellularLocation>
        <location evidence="2">Cytoplasm</location>
    </subcellularLocation>
    <subcellularLocation>
        <location evidence="1">Nucleus speckle</location>
    </subcellularLocation>
</comment>
<reference evidence="12" key="1">
    <citation type="submission" date="2023-03" db="EMBL/GenBank/DDBJ databases">
        <title>Massive genome expansion in bonnet fungi (Mycena s.s.) driven by repeated elements and novel gene families across ecological guilds.</title>
        <authorList>
            <consortium name="Lawrence Berkeley National Laboratory"/>
            <person name="Harder C.B."/>
            <person name="Miyauchi S."/>
            <person name="Viragh M."/>
            <person name="Kuo A."/>
            <person name="Thoen E."/>
            <person name="Andreopoulos B."/>
            <person name="Lu D."/>
            <person name="Skrede I."/>
            <person name="Drula E."/>
            <person name="Henrissat B."/>
            <person name="Morin E."/>
            <person name="Kohler A."/>
            <person name="Barry K."/>
            <person name="LaButti K."/>
            <person name="Morin E."/>
            <person name="Salamov A."/>
            <person name="Lipzen A."/>
            <person name="Mereny Z."/>
            <person name="Hegedus B."/>
            <person name="Baldrian P."/>
            <person name="Stursova M."/>
            <person name="Weitz H."/>
            <person name="Taylor A."/>
            <person name="Grigoriev I.V."/>
            <person name="Nagy L.G."/>
            <person name="Martin F."/>
            <person name="Kauserud H."/>
        </authorList>
    </citation>
    <scope>NUCLEOTIDE SEQUENCE</scope>
    <source>
        <strain evidence="12">CBHHK188m</strain>
    </source>
</reference>
<dbReference type="GO" id="GO:0070628">
    <property type="term" value="F:proteasome binding"/>
    <property type="evidence" value="ECO:0007669"/>
    <property type="project" value="InterPro"/>
</dbReference>
<evidence type="ECO:0000256" key="8">
    <source>
        <dbReference type="ARBA" id="ARBA00023242"/>
    </source>
</evidence>
<proteinExistence type="inferred from homology"/>
<keyword evidence="8" id="KW-0539">Nucleus</keyword>
<dbReference type="GO" id="GO:0006281">
    <property type="term" value="P:DNA repair"/>
    <property type="evidence" value="ECO:0007669"/>
    <property type="project" value="UniProtKB-KW"/>
</dbReference>
<dbReference type="PANTHER" id="PTHR32170">
    <property type="entry name" value="PROTEASOME ACTIVATOR COMPLEX SUBUNIT 4"/>
    <property type="match status" value="1"/>
</dbReference>
<evidence type="ECO:0000313" key="12">
    <source>
        <dbReference type="EMBL" id="KAJ7770803.1"/>
    </source>
</evidence>
<evidence type="ECO:0000256" key="4">
    <source>
        <dbReference type="ARBA" id="ARBA00022490"/>
    </source>
</evidence>
<dbReference type="Proteomes" id="UP001215280">
    <property type="component" value="Unassembled WGS sequence"/>
</dbReference>
<keyword evidence="5" id="KW-0677">Repeat</keyword>
<accession>A0AAD7JUV6</accession>
<dbReference type="GO" id="GO:0016607">
    <property type="term" value="C:nuclear speck"/>
    <property type="evidence" value="ECO:0007669"/>
    <property type="project" value="UniProtKB-SubCell"/>
</dbReference>
<feature type="domain" description="Proteasome activator complex subunit 4 C-terminal" evidence="9">
    <location>
        <begin position="1787"/>
        <end position="1873"/>
    </location>
</feature>
<keyword evidence="13" id="KW-1185">Reference proteome</keyword>
<evidence type="ECO:0000256" key="6">
    <source>
        <dbReference type="ARBA" id="ARBA00022763"/>
    </source>
</evidence>
<dbReference type="InterPro" id="IPR021843">
    <property type="entry name" value="PSME4_C"/>
</dbReference>
<keyword evidence="7" id="KW-0234">DNA repair</keyword>
<dbReference type="EMBL" id="JARJLG010000023">
    <property type="protein sequence ID" value="KAJ7770803.1"/>
    <property type="molecule type" value="Genomic_DNA"/>
</dbReference>
<organism evidence="12 13">
    <name type="scientific">Mycena maculata</name>
    <dbReference type="NCBI Taxonomy" id="230809"/>
    <lineage>
        <taxon>Eukaryota</taxon>
        <taxon>Fungi</taxon>
        <taxon>Dikarya</taxon>
        <taxon>Basidiomycota</taxon>
        <taxon>Agaricomycotina</taxon>
        <taxon>Agaricomycetes</taxon>
        <taxon>Agaricomycetidae</taxon>
        <taxon>Agaricales</taxon>
        <taxon>Marasmiineae</taxon>
        <taxon>Mycenaceae</taxon>
        <taxon>Mycena</taxon>
    </lineage>
</organism>
<keyword evidence="4" id="KW-0963">Cytoplasm</keyword>
<dbReference type="InterPro" id="IPR016024">
    <property type="entry name" value="ARM-type_fold"/>
</dbReference>
<evidence type="ECO:0000259" key="10">
    <source>
        <dbReference type="Pfam" id="PF16507"/>
    </source>
</evidence>
<name>A0AAD7JUV6_9AGAR</name>
<evidence type="ECO:0000313" key="13">
    <source>
        <dbReference type="Proteomes" id="UP001215280"/>
    </source>
</evidence>
<dbReference type="SUPFAM" id="SSF48371">
    <property type="entry name" value="ARM repeat"/>
    <property type="match status" value="2"/>
</dbReference>
<evidence type="ECO:0000256" key="7">
    <source>
        <dbReference type="ARBA" id="ARBA00023204"/>
    </source>
</evidence>
<dbReference type="InterPro" id="IPR055455">
    <property type="entry name" value="HEAT_PSME4"/>
</dbReference>
<evidence type="ECO:0000256" key="2">
    <source>
        <dbReference type="ARBA" id="ARBA00004496"/>
    </source>
</evidence>
<comment type="caution">
    <text evidence="12">The sequence shown here is derived from an EMBL/GenBank/DDBJ whole genome shotgun (WGS) entry which is preliminary data.</text>
</comment>
<gene>
    <name evidence="12" type="ORF">DFH07DRAFT_1002877</name>
</gene>
<dbReference type="PANTHER" id="PTHR32170:SF3">
    <property type="entry name" value="PROTEASOME ACTIVATOR COMPLEX SUBUNIT 4"/>
    <property type="match status" value="1"/>
</dbReference>
<protein>
    <recommendedName>
        <fullName evidence="14">Proteasome activator subunit 4</fullName>
    </recommendedName>
</protein>
<dbReference type="InterPro" id="IPR032430">
    <property type="entry name" value="Blm10_mid"/>
</dbReference>
<evidence type="ECO:0000259" key="11">
    <source>
        <dbReference type="Pfam" id="PF23096"/>
    </source>
</evidence>
<evidence type="ECO:0000256" key="5">
    <source>
        <dbReference type="ARBA" id="ARBA00022737"/>
    </source>
</evidence>
<dbReference type="GO" id="GO:0016504">
    <property type="term" value="F:peptidase activator activity"/>
    <property type="evidence" value="ECO:0007669"/>
    <property type="project" value="InterPro"/>
</dbReference>
<dbReference type="GO" id="GO:0010499">
    <property type="term" value="P:proteasomal ubiquitin-independent protein catabolic process"/>
    <property type="evidence" value="ECO:0007669"/>
    <property type="project" value="TreeGrafter"/>
</dbReference>
<evidence type="ECO:0000256" key="3">
    <source>
        <dbReference type="ARBA" id="ARBA00005739"/>
    </source>
</evidence>
<comment type="similarity">
    <text evidence="3">Belongs to the BLM10 family.</text>
</comment>
<dbReference type="InterPro" id="IPR035309">
    <property type="entry name" value="PSME4"/>
</dbReference>
<dbReference type="Pfam" id="PF23096">
    <property type="entry name" value="HEAT_PSME4"/>
    <property type="match status" value="1"/>
</dbReference>
<dbReference type="Gene3D" id="1.25.10.10">
    <property type="entry name" value="Leucine-rich Repeat Variant"/>
    <property type="match status" value="1"/>
</dbReference>
<dbReference type="GO" id="GO:0005829">
    <property type="term" value="C:cytosol"/>
    <property type="evidence" value="ECO:0007669"/>
    <property type="project" value="TreeGrafter"/>
</dbReference>
<evidence type="ECO:0000256" key="1">
    <source>
        <dbReference type="ARBA" id="ARBA00004324"/>
    </source>
</evidence>
<feature type="domain" description="Proteasome activator complex subunit 4-like HEAT repeat-like" evidence="11">
    <location>
        <begin position="1297"/>
        <end position="1501"/>
    </location>
</feature>
<dbReference type="Pfam" id="PF11919">
    <property type="entry name" value="PSME4_C"/>
    <property type="match status" value="1"/>
</dbReference>
<feature type="domain" description="Proteasome activator Blm10 middle HEAT repeats region" evidence="10">
    <location>
        <begin position="329"/>
        <end position="859"/>
    </location>
</feature>
<dbReference type="InterPro" id="IPR011989">
    <property type="entry name" value="ARM-like"/>
</dbReference>
<evidence type="ECO:0000259" key="9">
    <source>
        <dbReference type="Pfam" id="PF11919"/>
    </source>
</evidence>
<evidence type="ECO:0008006" key="14">
    <source>
        <dbReference type="Google" id="ProtNLM"/>
    </source>
</evidence>
<sequence>MLAKLEQVIAKMYVCIKAKNWLVLSTWDGLLECWLLMRYPLSKSIRAKLVYLYYELILLPGIDARTCRNWVHMFNRVLANKPGARRKLEPTDLQLPWKPLWRIVKKELWPSGRNRSDLAGRNMLNLLLFTAEHARVYYPASEIHEMLATFLPLITKSTMVGMFPVLVSFLPPTHIHLYLPALLAFSKGFNSTIIDERVLELAGELSEEHVSGAASPAGEEGGAKWKDIGIWSEADWNFLVGKGLTSMGTYVQLSSNASTTASHADNQHKWALRIKKTISRQQSLAKMLVYSMAVDGLARDSSTATPRTSDGKLMQPTGFVAGSKALDTLDRLITSTESFFHPSNSGPYTISLTSFLQYLAAFFCQRMREEEQETCVTPAVQRLTPAIRRAFVAILRTPALLAMFSKDPMSMGCAQATLRALAILEPGLIMPELLDRAYGGLEVVNETHRTTAVLTMLNAISRTLVSEHLWFGGQKHLVPLLELSIPGIDLNDPVKTSCATTFIVAVIQHVRIGDLSTHASGLPAFDEEMMEVDGMDTTPYPTGTELGDIPMLGKDEERALVRDSTASFADWVTSLFRRVLALYENLPEEGGRKNTTGGKQEETVLSAIKSMIDIVCLHLSDHLFELVLRLVYEYGTTNAKSNAVRAFGQLVGCLARVRPEDTLAKFLPFCIAQVEEELKHGASSVRTTSQNAAVPSDTTLHWNMAILRGCLGYGGAAVLKHREQVLELLSLLVDKTHGERGYSGTGRLLARILHNVAGVYPINSRFVNTSEWLDPAFEKDHNAQWGRFYEAKDVVVEWHVPSADEISFVIDILDCIGKPALDKVEELLATTTKWDGADRNDFCRYLHACRSIWSGLPTIYQEQRKEVPEPLIRGDVEIAELIVTHLDVRAGFTLTDSTDPRYQKVVAHRLRFGDVVQRAAFALRQNTGGEDHIDAVMGVARSIDVYLLSYAMTRGAIDALHKNYTQARDTNRIWSQQKDNSRLVFIKRAQVFHCNRLYMHGLYRHRSALDDKLIEELVELSLSPYTRIRRYAARIFHNVSGYYLRSTRYVIPTLLGALSKGNDPDRMKGALYVLGNKGIMAYTLAGALYQEQLFISLLECQHEEKPSIQKLASSVAADCAAHMREEWVHTESYSLDVVRLDDALASLEKEFSSSVVDQKLVDEATEKSVFRASRRSERYTIMMTSILEIAMRPKTHWRYVQMALRFLSALLRREVPAVPGVAQFFLEHSISPQPTIRTSAQLAIVKLTSFIKMRTYAKSPEELWLDEWSHPLEKVVQVTDPSAFLKSFESPVDDTPEAAYVDKINTGFLLWSPSVKGYKSVKGDTSAVLWESPSQPSLRAISELMLKDEYFQKLATLWSQETGKNGNVNLRGDNVAYIKTLAKMFEHQVLDDILKTIDPLLSDSDKFKQRAGGERKLKIIIGSKHWPKPLWEKLWTWSISRLDAVFPQIKPDTFPFWQSAVSTQIQDRDPRRNQPLIDWILLALPLDFTGDSAFAMSKSLYMFGLVADGLGVRFAPRADESVNLLFDNANNGYNEIRAHVSAYLHIIIKDQWAPTYPSMEALLSACQSSPDPLSLRVPKYSARVSEILSQLPKLKEERLPPPRVSQSEYDKIGLTLLQWIWISAYSSHAALIFPYAVPMMPEILRMSELNDSSDLQVYSSAVLYVLSAVAVPDVYVPEILENFVSAIKSSTSWRIRLHALPALVVFFYRNLLSISAEGVTKVMDVLLDCLADENVEVRQMASKVLSGIVRCSQRQSIVPLKNRFLALARKITLPGRRDPAYAESLRSLHSAILGLCALIESFPYSVEPWMPALTDVLAAHATDPPPISTTIRNCASEFKKVRKDDTWHKDQLLFDEDQLQSLSTMLVGTSYYA</sequence>
<dbReference type="Pfam" id="PF16507">
    <property type="entry name" value="HEAT_PSME4_mid"/>
    <property type="match status" value="1"/>
</dbReference>